<dbReference type="EMBL" id="CP036276">
    <property type="protein sequence ID" value="QDU43036.1"/>
    <property type="molecule type" value="Genomic_DNA"/>
</dbReference>
<dbReference type="KEGG" id="sdyn:Mal52_15070"/>
<feature type="region of interest" description="Disordered" evidence="1">
    <location>
        <begin position="274"/>
        <end position="299"/>
    </location>
</feature>
<evidence type="ECO:0000313" key="3">
    <source>
        <dbReference type="Proteomes" id="UP000319383"/>
    </source>
</evidence>
<evidence type="ECO:0000256" key="1">
    <source>
        <dbReference type="SAM" id="MobiDB-lite"/>
    </source>
</evidence>
<gene>
    <name evidence="2" type="ORF">Mal52_15070</name>
</gene>
<proteinExistence type="predicted"/>
<protein>
    <submittedName>
        <fullName evidence="2">Uncharacterized protein</fullName>
    </submittedName>
</protein>
<dbReference type="Proteomes" id="UP000319383">
    <property type="component" value="Chromosome"/>
</dbReference>
<reference evidence="2 3" key="1">
    <citation type="submission" date="2019-02" db="EMBL/GenBank/DDBJ databases">
        <title>Deep-cultivation of Planctomycetes and their phenomic and genomic characterization uncovers novel biology.</title>
        <authorList>
            <person name="Wiegand S."/>
            <person name="Jogler M."/>
            <person name="Boedeker C."/>
            <person name="Pinto D."/>
            <person name="Vollmers J."/>
            <person name="Rivas-Marin E."/>
            <person name="Kohn T."/>
            <person name="Peeters S.H."/>
            <person name="Heuer A."/>
            <person name="Rast P."/>
            <person name="Oberbeckmann S."/>
            <person name="Bunk B."/>
            <person name="Jeske O."/>
            <person name="Meyerdierks A."/>
            <person name="Storesund J.E."/>
            <person name="Kallscheuer N."/>
            <person name="Luecker S."/>
            <person name="Lage O.M."/>
            <person name="Pohl T."/>
            <person name="Merkel B.J."/>
            <person name="Hornburger P."/>
            <person name="Mueller R.-W."/>
            <person name="Bruemmer F."/>
            <person name="Labrenz M."/>
            <person name="Spormann A.M."/>
            <person name="Op den Camp H."/>
            <person name="Overmann J."/>
            <person name="Amann R."/>
            <person name="Jetten M.S.M."/>
            <person name="Mascher T."/>
            <person name="Medema M.H."/>
            <person name="Devos D.P."/>
            <person name="Kaster A.-K."/>
            <person name="Ovreas L."/>
            <person name="Rohde M."/>
            <person name="Galperin M.Y."/>
            <person name="Jogler C."/>
        </authorList>
    </citation>
    <scope>NUCLEOTIDE SEQUENCE [LARGE SCALE GENOMIC DNA]</scope>
    <source>
        <strain evidence="2 3">Mal52</strain>
    </source>
</reference>
<evidence type="ECO:0000313" key="2">
    <source>
        <dbReference type="EMBL" id="QDU43036.1"/>
    </source>
</evidence>
<dbReference type="AlphaFoldDB" id="A0A517ZKQ7"/>
<accession>A0A517ZKQ7</accession>
<keyword evidence="3" id="KW-1185">Reference proteome</keyword>
<dbReference type="RefSeq" id="WP_145375045.1">
    <property type="nucleotide sequence ID" value="NZ_CP036276.1"/>
</dbReference>
<sequence length="299" mass="34765">MPHALLETEEYVEQAYFFRVFRQRLEDSVPSQVILADLKEEILATTKLPMALEFLVGEMVLNGRMGEGMARLDHYFTEFQTYIISAAEDDYSRFDQRTALEILQYEAEYRIKDPTPAGMFVYHFECLSRNKLGYDAGMKAMAGDPIYDKHWSEWIMRTRLQLGTTDFADLICMRSQYSVDEYRRKNRNPDYQPAEPVLFGHKAGRIAYANRGRDPLYMFAALQRHLGYPAVPRPQPKTSQESLVGELKAKLINMEKRLTLLERESKNQLDISEFYVKPDTPAESPWKDAAEKERGEQES</sequence>
<name>A0A517ZKQ7_9PLAN</name>
<organism evidence="2 3">
    <name type="scientific">Symmachiella dynata</name>
    <dbReference type="NCBI Taxonomy" id="2527995"/>
    <lineage>
        <taxon>Bacteria</taxon>
        <taxon>Pseudomonadati</taxon>
        <taxon>Planctomycetota</taxon>
        <taxon>Planctomycetia</taxon>
        <taxon>Planctomycetales</taxon>
        <taxon>Planctomycetaceae</taxon>
        <taxon>Symmachiella</taxon>
    </lineage>
</organism>
<feature type="compositionally biased region" description="Basic and acidic residues" evidence="1">
    <location>
        <begin position="285"/>
        <end position="299"/>
    </location>
</feature>